<dbReference type="Pfam" id="PF00370">
    <property type="entry name" value="FGGY_N"/>
    <property type="match status" value="1"/>
</dbReference>
<dbReference type="InterPro" id="IPR043129">
    <property type="entry name" value="ATPase_NBD"/>
</dbReference>
<evidence type="ECO:0000259" key="5">
    <source>
        <dbReference type="Pfam" id="PF02782"/>
    </source>
</evidence>
<reference evidence="6 7" key="1">
    <citation type="submission" date="2024-04" db="EMBL/GenBank/DDBJ databases">
        <title>Defined microbial consortia suppress multidrug-resistant proinflammatory Enterobacteriaceae via ecological control.</title>
        <authorList>
            <person name="Furuichi M."/>
            <person name="Kawaguchi T."/>
            <person name="Pust M."/>
            <person name="Yasuma K."/>
            <person name="Plichta D."/>
            <person name="Hasegawa N."/>
            <person name="Ohya T."/>
            <person name="Bhattarai S."/>
            <person name="Sasajima S."/>
            <person name="Aoto Y."/>
            <person name="Tuganbaev T."/>
            <person name="Yaginuma M."/>
            <person name="Ueda M."/>
            <person name="Okahashi N."/>
            <person name="Amafuji K."/>
            <person name="Kiridooshi Y."/>
            <person name="Sugita K."/>
            <person name="Strazar M."/>
            <person name="Skelly A."/>
            <person name="Suda W."/>
            <person name="Hattori M."/>
            <person name="Nakamoto N."/>
            <person name="Caballero S."/>
            <person name="Norman J."/>
            <person name="Olle B."/>
            <person name="Tanoue T."/>
            <person name="Arita M."/>
            <person name="Bucci V."/>
            <person name="Atarashi K."/>
            <person name="Xavier R."/>
            <person name="Honda K."/>
        </authorList>
    </citation>
    <scope>NUCLEOTIDE SEQUENCE [LARGE SCALE GENOMIC DNA]</scope>
    <source>
        <strain evidence="7">k04-0078-D8-1</strain>
    </source>
</reference>
<comment type="similarity">
    <text evidence="1">Belongs to the FGGY kinase family.</text>
</comment>
<sequence length="508" mass="56085">MDRQLLMAVDLGTSFIKCGVYDTQSNCVVEAMEPVKDERPAPGVFIQKGEDLFASVVHCIKVVSEKLGEQAQDLAAIAFTGQMSGFMGVGKDWEDITTWSCSLDSRYMPYAKRQKQELKDKFLEISGTNFPQMAPKYEWFAAEYPELSEKIEKYVMISGYVIGRLGNLGTEDAVMDRSYASWTGLADIRDNTWSKEICENIGLDEKFLPKMVGSNTICGYLGKEAARAVGLKSGIPLVSGAGDKVAGCLGAANVEAGDIVFEASSYGEISCCVEDYRPDVQEKRLDILAAAVPGKYYVTHFIAGSGITLDWFVKHFVRKEESLKDAFARIDQAAKAVPAGCDGMMAMGLLGGSSMPLSEDLKGLFMGFDWSHDTEHFYRALLESFSYDFSLALERVDCLYPEYSWDTVKMIGGGAKSALWPAMAADITGKKHGTLDRGDVSMWGACILAGNAVGIFENPEETAKKHVKVSKIYQPSAADCKLYEDRKRLYKAYMQELPAFYKRLEKCS</sequence>
<dbReference type="Proteomes" id="UP001600943">
    <property type="component" value="Unassembled WGS sequence"/>
</dbReference>
<comment type="caution">
    <text evidence="6">The sequence shown here is derived from an EMBL/GenBank/DDBJ whole genome shotgun (WGS) entry which is preliminary data.</text>
</comment>
<feature type="domain" description="Carbohydrate kinase FGGY N-terminal" evidence="4">
    <location>
        <begin position="6"/>
        <end position="250"/>
    </location>
</feature>
<evidence type="ECO:0000313" key="6">
    <source>
        <dbReference type="EMBL" id="GAA6407142.1"/>
    </source>
</evidence>
<keyword evidence="3" id="KW-0418">Kinase</keyword>
<evidence type="ECO:0000313" key="7">
    <source>
        <dbReference type="Proteomes" id="UP001600943"/>
    </source>
</evidence>
<protein>
    <submittedName>
        <fullName evidence="6">Xylulokinase</fullName>
    </submittedName>
</protein>
<proteinExistence type="inferred from homology"/>
<feature type="domain" description="Carbohydrate kinase FGGY C-terminal" evidence="5">
    <location>
        <begin position="291"/>
        <end position="451"/>
    </location>
</feature>
<dbReference type="PANTHER" id="PTHR43095:SF5">
    <property type="entry name" value="XYLULOSE KINASE"/>
    <property type="match status" value="1"/>
</dbReference>
<accession>A0ABQ0B6R7</accession>
<dbReference type="SUPFAM" id="SSF53067">
    <property type="entry name" value="Actin-like ATPase domain"/>
    <property type="match status" value="2"/>
</dbReference>
<dbReference type="PIRSF" id="PIRSF000538">
    <property type="entry name" value="GlpK"/>
    <property type="match status" value="1"/>
</dbReference>
<dbReference type="InterPro" id="IPR050406">
    <property type="entry name" value="FGGY_Carb_Kinase"/>
</dbReference>
<keyword evidence="2" id="KW-0808">Transferase</keyword>
<dbReference type="PANTHER" id="PTHR43095">
    <property type="entry name" value="SUGAR KINASE"/>
    <property type="match status" value="1"/>
</dbReference>
<evidence type="ECO:0000259" key="4">
    <source>
        <dbReference type="Pfam" id="PF00370"/>
    </source>
</evidence>
<dbReference type="InterPro" id="IPR018484">
    <property type="entry name" value="FGGY_N"/>
</dbReference>
<name>A0ABQ0B6R7_9FIRM</name>
<dbReference type="InterPro" id="IPR018485">
    <property type="entry name" value="FGGY_C"/>
</dbReference>
<organism evidence="6 7">
    <name type="scientific">Blautia hominis</name>
    <dbReference type="NCBI Taxonomy" id="2025493"/>
    <lineage>
        <taxon>Bacteria</taxon>
        <taxon>Bacillati</taxon>
        <taxon>Bacillota</taxon>
        <taxon>Clostridia</taxon>
        <taxon>Lachnospirales</taxon>
        <taxon>Lachnospiraceae</taxon>
        <taxon>Blautia</taxon>
    </lineage>
</organism>
<dbReference type="InterPro" id="IPR000577">
    <property type="entry name" value="Carb_kinase_FGGY"/>
</dbReference>
<evidence type="ECO:0000256" key="1">
    <source>
        <dbReference type="ARBA" id="ARBA00009156"/>
    </source>
</evidence>
<dbReference type="RefSeq" id="WP_390404047.1">
    <property type="nucleotide sequence ID" value="NZ_BAABYW010000001.1"/>
</dbReference>
<evidence type="ECO:0000256" key="3">
    <source>
        <dbReference type="ARBA" id="ARBA00022777"/>
    </source>
</evidence>
<gene>
    <name evidence="6" type="primary">xylB_2</name>
    <name evidence="6" type="ORF">K040078D81_12590</name>
</gene>
<dbReference type="Gene3D" id="3.30.420.40">
    <property type="match status" value="2"/>
</dbReference>
<evidence type="ECO:0000256" key="2">
    <source>
        <dbReference type="ARBA" id="ARBA00022679"/>
    </source>
</evidence>
<keyword evidence="7" id="KW-1185">Reference proteome</keyword>
<dbReference type="EMBL" id="BAABYW010000001">
    <property type="protein sequence ID" value="GAA6407142.1"/>
    <property type="molecule type" value="Genomic_DNA"/>
</dbReference>
<dbReference type="Pfam" id="PF02782">
    <property type="entry name" value="FGGY_C"/>
    <property type="match status" value="1"/>
</dbReference>